<dbReference type="AlphaFoldDB" id="A0A0D0MR40"/>
<dbReference type="PANTHER" id="PTHR48106">
    <property type="entry name" value="QUINONE OXIDOREDUCTASE PIG3-RELATED"/>
    <property type="match status" value="1"/>
</dbReference>
<evidence type="ECO:0000256" key="1">
    <source>
        <dbReference type="ARBA" id="ARBA00022857"/>
    </source>
</evidence>
<dbReference type="GO" id="GO:0005829">
    <property type="term" value="C:cytosol"/>
    <property type="evidence" value="ECO:0007669"/>
    <property type="project" value="TreeGrafter"/>
</dbReference>
<dbReference type="InterPro" id="IPR011032">
    <property type="entry name" value="GroES-like_sf"/>
</dbReference>
<feature type="domain" description="Enoyl reductase (ER)" evidence="3">
    <location>
        <begin position="12"/>
        <end position="328"/>
    </location>
</feature>
<dbReference type="Gene3D" id="3.40.50.720">
    <property type="entry name" value="NAD(P)-binding Rossmann-like Domain"/>
    <property type="match status" value="1"/>
</dbReference>
<dbReference type="GO" id="GO:0070402">
    <property type="term" value="F:NADPH binding"/>
    <property type="evidence" value="ECO:0007669"/>
    <property type="project" value="TreeGrafter"/>
</dbReference>
<comment type="caution">
    <text evidence="4">The sequence shown here is derived from an EMBL/GenBank/DDBJ whole genome shotgun (WGS) entry which is preliminary data.</text>
</comment>
<dbReference type="FunFam" id="3.40.50.720:FF:000053">
    <property type="entry name" value="Quinone oxidoreductase 1"/>
    <property type="match status" value="1"/>
</dbReference>
<dbReference type="OrthoDB" id="9805883at2"/>
<gene>
    <name evidence="4" type="ORF">RT97_14650</name>
</gene>
<dbReference type="InterPro" id="IPR047618">
    <property type="entry name" value="QOR-like"/>
</dbReference>
<dbReference type="Pfam" id="PF00107">
    <property type="entry name" value="ADH_zinc_N"/>
    <property type="match status" value="1"/>
</dbReference>
<dbReference type="SMART" id="SM00829">
    <property type="entry name" value="PKS_ER"/>
    <property type="match status" value="1"/>
</dbReference>
<dbReference type="InterPro" id="IPR002364">
    <property type="entry name" value="Quin_OxRdtase/zeta-crystal_CS"/>
</dbReference>
<protein>
    <submittedName>
        <fullName evidence="4">Quinone oxidoreductase</fullName>
    </submittedName>
</protein>
<dbReference type="InterPro" id="IPR036291">
    <property type="entry name" value="NAD(P)-bd_dom_sf"/>
</dbReference>
<evidence type="ECO:0000313" key="4">
    <source>
        <dbReference type="EMBL" id="KIQ31765.1"/>
    </source>
</evidence>
<evidence type="ECO:0000259" key="3">
    <source>
        <dbReference type="SMART" id="SM00829"/>
    </source>
</evidence>
<proteinExistence type="predicted"/>
<dbReference type="InterPro" id="IPR013154">
    <property type="entry name" value="ADH-like_N"/>
</dbReference>
<sequence length="330" mass="34510">MRTQAIRIQAHGGPEVLEQVEVEVGEPAAGEVRIRQSAIGLNFADIYQRRGSHGPHAVTSCPVVLGAQGAGVIDAVGPGVDAIDAALHVGQSVAYFHPGAYQAVRNIPAHRVVPLPAGISEEVAGATLLRGLTAEYLLRRLHPVKPGEAVLVHAAAGGMGVILSQWARALGATVIGTVGSAAKMATARAHGCHHVIDYRSEDFVARTLECTGGQGVSVVYDAVGKDVFLPSLDCLRPLGMAINYGTASGDVEAFDLQRLHAKSLSVSRPTLRTFIADAADLRRGAAALFDAVLGGHVKLEVGHRYPLAEARRAHEELESRATTGAAVLIP</sequence>
<dbReference type="SUPFAM" id="SSF51735">
    <property type="entry name" value="NAD(P)-binding Rossmann-fold domains"/>
    <property type="match status" value="1"/>
</dbReference>
<dbReference type="InterPro" id="IPR020843">
    <property type="entry name" value="ER"/>
</dbReference>
<dbReference type="PANTHER" id="PTHR48106:SF13">
    <property type="entry name" value="QUINONE OXIDOREDUCTASE-RELATED"/>
    <property type="match status" value="1"/>
</dbReference>
<name>A0A0D0MR40_VARPD</name>
<accession>A0A0D0MR40</accession>
<dbReference type="Proteomes" id="UP000032067">
    <property type="component" value="Unassembled WGS sequence"/>
</dbReference>
<dbReference type="GO" id="GO:0035925">
    <property type="term" value="F:mRNA 3'-UTR AU-rich region binding"/>
    <property type="evidence" value="ECO:0007669"/>
    <property type="project" value="TreeGrafter"/>
</dbReference>
<organism evidence="4 5">
    <name type="scientific">Variovorax paradoxus</name>
    <dbReference type="NCBI Taxonomy" id="34073"/>
    <lineage>
        <taxon>Bacteria</taxon>
        <taxon>Pseudomonadati</taxon>
        <taxon>Pseudomonadota</taxon>
        <taxon>Betaproteobacteria</taxon>
        <taxon>Burkholderiales</taxon>
        <taxon>Comamonadaceae</taxon>
        <taxon>Variovorax</taxon>
    </lineage>
</organism>
<keyword evidence="2" id="KW-0560">Oxidoreductase</keyword>
<dbReference type="PROSITE" id="PS01162">
    <property type="entry name" value="QOR_ZETA_CRYSTAL"/>
    <property type="match status" value="1"/>
</dbReference>
<dbReference type="InterPro" id="IPR013149">
    <property type="entry name" value="ADH-like_C"/>
</dbReference>
<dbReference type="EMBL" id="JXQQ01000030">
    <property type="protein sequence ID" value="KIQ31765.1"/>
    <property type="molecule type" value="Genomic_DNA"/>
</dbReference>
<dbReference type="Pfam" id="PF08240">
    <property type="entry name" value="ADH_N"/>
    <property type="match status" value="1"/>
</dbReference>
<keyword evidence="1" id="KW-0521">NADP</keyword>
<reference evidence="4 5" key="1">
    <citation type="submission" date="2014-12" db="EMBL/GenBank/DDBJ databases">
        <title>16Stimator: statistical estimation of ribosomal gene copy numbers from draft genome assemblies.</title>
        <authorList>
            <person name="Perisin M.A."/>
            <person name="Vetter M."/>
            <person name="Gilbert J.A."/>
            <person name="Bergelson J."/>
        </authorList>
    </citation>
    <scope>NUCLEOTIDE SEQUENCE [LARGE SCALE GENOMIC DNA]</scope>
    <source>
        <strain evidence="4 5">MEDvA23</strain>
    </source>
</reference>
<dbReference type="RefSeq" id="WP_042579516.1">
    <property type="nucleotide sequence ID" value="NZ_JXQQ01000030.1"/>
</dbReference>
<evidence type="ECO:0000313" key="5">
    <source>
        <dbReference type="Proteomes" id="UP000032067"/>
    </source>
</evidence>
<dbReference type="GO" id="GO:0008270">
    <property type="term" value="F:zinc ion binding"/>
    <property type="evidence" value="ECO:0007669"/>
    <property type="project" value="InterPro"/>
</dbReference>
<dbReference type="GO" id="GO:0003960">
    <property type="term" value="F:quinone reductase (NADPH) activity"/>
    <property type="evidence" value="ECO:0007669"/>
    <property type="project" value="InterPro"/>
</dbReference>
<dbReference type="SUPFAM" id="SSF50129">
    <property type="entry name" value="GroES-like"/>
    <property type="match status" value="1"/>
</dbReference>
<dbReference type="Gene3D" id="3.90.180.10">
    <property type="entry name" value="Medium-chain alcohol dehydrogenases, catalytic domain"/>
    <property type="match status" value="1"/>
</dbReference>
<evidence type="ECO:0000256" key="2">
    <source>
        <dbReference type="ARBA" id="ARBA00023002"/>
    </source>
</evidence>
<dbReference type="CDD" id="cd05286">
    <property type="entry name" value="QOR2"/>
    <property type="match status" value="1"/>
</dbReference>